<dbReference type="InterPro" id="IPR017853">
    <property type="entry name" value="GH"/>
</dbReference>
<evidence type="ECO:0000256" key="1">
    <source>
        <dbReference type="ARBA" id="ARBA00004071"/>
    </source>
</evidence>
<comment type="function">
    <text evidence="1">Alpha-L-fucosidase is responsible for hydrolyzing the alpha-1,6-linked fucose joined to the reducing-end N-acetylglucosamine of the carbohydrate moieties of glycoproteins.</text>
</comment>
<keyword evidence="6" id="KW-0326">Glycosidase</keyword>
<evidence type="ECO:0000256" key="6">
    <source>
        <dbReference type="ARBA" id="ARBA00023295"/>
    </source>
</evidence>
<reference evidence="8" key="1">
    <citation type="submission" date="2019-08" db="EMBL/GenBank/DDBJ databases">
        <authorList>
            <person name="Kucharzyk K."/>
            <person name="Murdoch R.W."/>
            <person name="Higgins S."/>
            <person name="Loffler F."/>
        </authorList>
    </citation>
    <scope>NUCLEOTIDE SEQUENCE</scope>
</reference>
<dbReference type="PANTHER" id="PTHR10030:SF37">
    <property type="entry name" value="ALPHA-L-FUCOSIDASE-RELATED"/>
    <property type="match status" value="1"/>
</dbReference>
<protein>
    <recommendedName>
        <fullName evidence="3">alpha-L-fucosidase</fullName>
        <ecNumber evidence="3">3.2.1.51</ecNumber>
    </recommendedName>
</protein>
<dbReference type="PIRSF" id="PIRSF001092">
    <property type="entry name" value="Alpha-L-fucosidase"/>
    <property type="match status" value="1"/>
</dbReference>
<dbReference type="PANTHER" id="PTHR10030">
    <property type="entry name" value="ALPHA-L-FUCOSIDASE"/>
    <property type="match status" value="1"/>
</dbReference>
<feature type="domain" description="Glycoside hydrolase family 29 N-terminal" evidence="7">
    <location>
        <begin position="3"/>
        <end position="308"/>
    </location>
</feature>
<evidence type="ECO:0000259" key="7">
    <source>
        <dbReference type="Pfam" id="PF01120"/>
    </source>
</evidence>
<name>A0A644XYI7_9ZZZZ</name>
<dbReference type="SUPFAM" id="SSF51445">
    <property type="entry name" value="(Trans)glycosidases"/>
    <property type="match status" value="1"/>
</dbReference>
<evidence type="ECO:0000313" key="8">
    <source>
        <dbReference type="EMBL" id="MPM20858.1"/>
    </source>
</evidence>
<evidence type="ECO:0000256" key="2">
    <source>
        <dbReference type="ARBA" id="ARBA00007951"/>
    </source>
</evidence>
<comment type="caution">
    <text evidence="8">The sequence shown here is derived from an EMBL/GenBank/DDBJ whole genome shotgun (WGS) entry which is preliminary data.</text>
</comment>
<dbReference type="PRINTS" id="PR00741">
    <property type="entry name" value="GLHYDRLASE29"/>
</dbReference>
<sequence length="413" mass="46994">MEPSTSWWMDGKFGMFIHWGLYSLLAGEYQGTCTDNIAEWIMHDLSISPAEYRNLARQFEGRDFDAERIASLAKEAGMKYLVFTSKHHEGFSLFDSDVSDYSSKRGAPCKRDFVRELREACDRHGLVFGLYYSQAQDWDDSDACEDGIGAEDKDFEKYFRNKCIPQLTELLTKYGPLGLIWLDTPMYMTKEQSQELRDLIKGLQPDCLINGRIGNGLGDYMTTGDNFIPLLPYPAPFEVPATINSTWGYNKNDHAWKSPKQIIRSLVKIVSRGGNYLLNIGPTGTGMVPQPSVDVLKAVGSFMAKNGESIYGTKRMPLYPYDIDWGYFTAKPGKLYIHIFEEMERAYLLNIANKPLSCYRLSDKSPLTLKERVTCEGDSSWLITLPKRECDEYDQVICVEVEGDDIVFEPIRG</sequence>
<proteinExistence type="inferred from homology"/>
<dbReference type="Pfam" id="PF01120">
    <property type="entry name" value="Alpha_L_fucos"/>
    <property type="match status" value="1"/>
</dbReference>
<dbReference type="InterPro" id="IPR057739">
    <property type="entry name" value="Glyco_hydro_29_N"/>
</dbReference>
<dbReference type="EMBL" id="VSSQ01003471">
    <property type="protein sequence ID" value="MPM20858.1"/>
    <property type="molecule type" value="Genomic_DNA"/>
</dbReference>
<dbReference type="GO" id="GO:0016139">
    <property type="term" value="P:glycoside catabolic process"/>
    <property type="evidence" value="ECO:0007669"/>
    <property type="project" value="TreeGrafter"/>
</dbReference>
<dbReference type="Gene3D" id="3.20.20.80">
    <property type="entry name" value="Glycosidases"/>
    <property type="match status" value="1"/>
</dbReference>
<accession>A0A644XYI7</accession>
<dbReference type="GO" id="GO:0005764">
    <property type="term" value="C:lysosome"/>
    <property type="evidence" value="ECO:0007669"/>
    <property type="project" value="TreeGrafter"/>
</dbReference>
<keyword evidence="5" id="KW-0378">Hydrolase</keyword>
<dbReference type="InterPro" id="IPR016286">
    <property type="entry name" value="FUC_metazoa-typ"/>
</dbReference>
<dbReference type="EC" id="3.2.1.51" evidence="3"/>
<dbReference type="GO" id="GO:0006004">
    <property type="term" value="P:fucose metabolic process"/>
    <property type="evidence" value="ECO:0007669"/>
    <property type="project" value="InterPro"/>
</dbReference>
<evidence type="ECO:0000256" key="3">
    <source>
        <dbReference type="ARBA" id="ARBA00012662"/>
    </source>
</evidence>
<evidence type="ECO:0000256" key="4">
    <source>
        <dbReference type="ARBA" id="ARBA00022729"/>
    </source>
</evidence>
<dbReference type="InterPro" id="IPR000933">
    <property type="entry name" value="Glyco_hydro_29"/>
</dbReference>
<organism evidence="8">
    <name type="scientific">bioreactor metagenome</name>
    <dbReference type="NCBI Taxonomy" id="1076179"/>
    <lineage>
        <taxon>unclassified sequences</taxon>
        <taxon>metagenomes</taxon>
        <taxon>ecological metagenomes</taxon>
    </lineage>
</organism>
<dbReference type="AlphaFoldDB" id="A0A644XYI7"/>
<keyword evidence="4" id="KW-0732">Signal</keyword>
<gene>
    <name evidence="8" type="ORF">SDC9_67296</name>
</gene>
<comment type="similarity">
    <text evidence="2">Belongs to the glycosyl hydrolase 29 family.</text>
</comment>
<dbReference type="GO" id="GO:0004560">
    <property type="term" value="F:alpha-L-fucosidase activity"/>
    <property type="evidence" value="ECO:0007669"/>
    <property type="project" value="InterPro"/>
</dbReference>
<evidence type="ECO:0000256" key="5">
    <source>
        <dbReference type="ARBA" id="ARBA00022801"/>
    </source>
</evidence>
<dbReference type="SMART" id="SM00812">
    <property type="entry name" value="Alpha_L_fucos"/>
    <property type="match status" value="1"/>
</dbReference>